<evidence type="ECO:0008006" key="4">
    <source>
        <dbReference type="Google" id="ProtNLM"/>
    </source>
</evidence>
<feature type="transmembrane region" description="Helical" evidence="1">
    <location>
        <begin position="119"/>
        <end position="137"/>
    </location>
</feature>
<protein>
    <recommendedName>
        <fullName evidence="4">MARVEL domain-containing protein</fullName>
    </recommendedName>
</protein>
<feature type="transmembrane region" description="Helical" evidence="1">
    <location>
        <begin position="58"/>
        <end position="85"/>
    </location>
</feature>
<keyword evidence="3" id="KW-1185">Reference proteome</keyword>
<dbReference type="EMBL" id="JBGFUD010001529">
    <property type="protein sequence ID" value="MFH4976411.1"/>
    <property type="molecule type" value="Genomic_DNA"/>
</dbReference>
<proteinExistence type="predicted"/>
<keyword evidence="1" id="KW-0472">Membrane</keyword>
<reference evidence="2 3" key="1">
    <citation type="submission" date="2024-08" db="EMBL/GenBank/DDBJ databases">
        <title>Gnathostoma spinigerum genome.</title>
        <authorList>
            <person name="Gonzalez-Bertolin B."/>
            <person name="Monzon S."/>
            <person name="Zaballos A."/>
            <person name="Jimenez P."/>
            <person name="Dekumyoy P."/>
            <person name="Varona S."/>
            <person name="Cuesta I."/>
            <person name="Sumanam S."/>
            <person name="Adisakwattana P."/>
            <person name="Gasser R.B."/>
            <person name="Hernandez-Gonzalez A."/>
            <person name="Young N.D."/>
            <person name="Perteguer M.J."/>
        </authorList>
    </citation>
    <scope>NUCLEOTIDE SEQUENCE [LARGE SCALE GENOMIC DNA]</scope>
    <source>
        <strain evidence="2">AL3</strain>
        <tissue evidence="2">Liver</tissue>
    </source>
</reference>
<feature type="transmembrane region" description="Helical" evidence="1">
    <location>
        <begin position="91"/>
        <end position="112"/>
    </location>
</feature>
<gene>
    <name evidence="2" type="ORF">AB6A40_003120</name>
</gene>
<keyword evidence="1" id="KW-1133">Transmembrane helix</keyword>
<accession>A0ABD6EB38</accession>
<evidence type="ECO:0000313" key="3">
    <source>
        <dbReference type="Proteomes" id="UP001608902"/>
    </source>
</evidence>
<feature type="transmembrane region" description="Helical" evidence="1">
    <location>
        <begin position="25"/>
        <end position="46"/>
    </location>
</feature>
<sequence>MASCRITAICRRMGLNTGYLSTNRGIIKIIQIAIGFIVCSLLCSAWHGGRSCFGEGRLGFCSGLNFVVLIVNIVLFVLNFITIAVWNLERIYSTVCTILFLIASILIIWFILDMHTSRTFLILSAICMVVEFLLFLWDVKILHGEAPNY</sequence>
<evidence type="ECO:0000313" key="2">
    <source>
        <dbReference type="EMBL" id="MFH4976411.1"/>
    </source>
</evidence>
<keyword evidence="1" id="KW-0812">Transmembrane</keyword>
<name>A0ABD6EB38_9BILA</name>
<organism evidence="2 3">
    <name type="scientific">Gnathostoma spinigerum</name>
    <dbReference type="NCBI Taxonomy" id="75299"/>
    <lineage>
        <taxon>Eukaryota</taxon>
        <taxon>Metazoa</taxon>
        <taxon>Ecdysozoa</taxon>
        <taxon>Nematoda</taxon>
        <taxon>Chromadorea</taxon>
        <taxon>Rhabditida</taxon>
        <taxon>Spirurina</taxon>
        <taxon>Gnathostomatomorpha</taxon>
        <taxon>Gnathostomatoidea</taxon>
        <taxon>Gnathostomatidae</taxon>
        <taxon>Gnathostoma</taxon>
    </lineage>
</organism>
<dbReference type="AlphaFoldDB" id="A0ABD6EB38"/>
<evidence type="ECO:0000256" key="1">
    <source>
        <dbReference type="SAM" id="Phobius"/>
    </source>
</evidence>
<dbReference type="Proteomes" id="UP001608902">
    <property type="component" value="Unassembled WGS sequence"/>
</dbReference>
<comment type="caution">
    <text evidence="2">The sequence shown here is derived from an EMBL/GenBank/DDBJ whole genome shotgun (WGS) entry which is preliminary data.</text>
</comment>